<dbReference type="Proteomes" id="UP000257109">
    <property type="component" value="Unassembled WGS sequence"/>
</dbReference>
<comment type="caution">
    <text evidence="1">The sequence shown here is derived from an EMBL/GenBank/DDBJ whole genome shotgun (WGS) entry which is preliminary data.</text>
</comment>
<evidence type="ECO:0000313" key="2">
    <source>
        <dbReference type="Proteomes" id="UP000257109"/>
    </source>
</evidence>
<keyword evidence="2" id="KW-1185">Reference proteome</keyword>
<reference evidence="1" key="1">
    <citation type="submission" date="2018-05" db="EMBL/GenBank/DDBJ databases">
        <title>Draft genome of Mucuna pruriens seed.</title>
        <authorList>
            <person name="Nnadi N.E."/>
            <person name="Vos R."/>
            <person name="Hasami M.H."/>
            <person name="Devisetty U.K."/>
            <person name="Aguiy J.C."/>
        </authorList>
    </citation>
    <scope>NUCLEOTIDE SEQUENCE [LARGE SCALE GENOMIC DNA]</scope>
    <source>
        <strain evidence="1">JCA_2017</strain>
    </source>
</reference>
<sequence>MYLFKNVKFVEKKHHDDNPYECTKSNLEFAKESFRIHYFLYIVDQTIDSLNRRFEQYNTYKEIFRSLFSIKRLKSFPDQDLKLCCNHLETYLKHDNRYDLDGKILFQELKVIREILTIKSKSNI</sequence>
<gene>
    <name evidence="1" type="ORF">CR513_10495</name>
</gene>
<protein>
    <submittedName>
        <fullName evidence="1">Uncharacterized protein</fullName>
    </submittedName>
</protein>
<feature type="non-terminal residue" evidence="1">
    <location>
        <position position="1"/>
    </location>
</feature>
<dbReference type="AlphaFoldDB" id="A0A371HS99"/>
<organism evidence="1 2">
    <name type="scientific">Mucuna pruriens</name>
    <name type="common">Velvet bean</name>
    <name type="synonym">Dolichos pruriens</name>
    <dbReference type="NCBI Taxonomy" id="157652"/>
    <lineage>
        <taxon>Eukaryota</taxon>
        <taxon>Viridiplantae</taxon>
        <taxon>Streptophyta</taxon>
        <taxon>Embryophyta</taxon>
        <taxon>Tracheophyta</taxon>
        <taxon>Spermatophyta</taxon>
        <taxon>Magnoliopsida</taxon>
        <taxon>eudicotyledons</taxon>
        <taxon>Gunneridae</taxon>
        <taxon>Pentapetalae</taxon>
        <taxon>rosids</taxon>
        <taxon>fabids</taxon>
        <taxon>Fabales</taxon>
        <taxon>Fabaceae</taxon>
        <taxon>Papilionoideae</taxon>
        <taxon>50 kb inversion clade</taxon>
        <taxon>NPAAA clade</taxon>
        <taxon>indigoferoid/millettioid clade</taxon>
        <taxon>Phaseoleae</taxon>
        <taxon>Mucuna</taxon>
    </lineage>
</organism>
<dbReference type="OrthoDB" id="1306140at2759"/>
<proteinExistence type="predicted"/>
<name>A0A371HS99_MUCPR</name>
<evidence type="ECO:0000313" key="1">
    <source>
        <dbReference type="EMBL" id="RDY05647.1"/>
    </source>
</evidence>
<dbReference type="EMBL" id="QJKJ01001839">
    <property type="protein sequence ID" value="RDY05647.1"/>
    <property type="molecule type" value="Genomic_DNA"/>
</dbReference>
<accession>A0A371HS99</accession>